<dbReference type="Proteomes" id="UP001054945">
    <property type="component" value="Unassembled WGS sequence"/>
</dbReference>
<accession>A0AAV4S5T7</accession>
<proteinExistence type="predicted"/>
<dbReference type="EMBL" id="BPLR01009002">
    <property type="protein sequence ID" value="GIY28912.1"/>
    <property type="molecule type" value="Genomic_DNA"/>
</dbReference>
<comment type="caution">
    <text evidence="1">The sequence shown here is derived from an EMBL/GenBank/DDBJ whole genome shotgun (WGS) entry which is preliminary data.</text>
</comment>
<name>A0AAV4S5T7_CAEEX</name>
<dbReference type="AlphaFoldDB" id="A0AAV4S5T7"/>
<gene>
    <name evidence="1" type="ORF">CEXT_437381</name>
</gene>
<keyword evidence="2" id="KW-1185">Reference proteome</keyword>
<evidence type="ECO:0000313" key="1">
    <source>
        <dbReference type="EMBL" id="GIY28912.1"/>
    </source>
</evidence>
<evidence type="ECO:0000313" key="2">
    <source>
        <dbReference type="Proteomes" id="UP001054945"/>
    </source>
</evidence>
<organism evidence="1 2">
    <name type="scientific">Caerostris extrusa</name>
    <name type="common">Bark spider</name>
    <name type="synonym">Caerostris bankana</name>
    <dbReference type="NCBI Taxonomy" id="172846"/>
    <lineage>
        <taxon>Eukaryota</taxon>
        <taxon>Metazoa</taxon>
        <taxon>Ecdysozoa</taxon>
        <taxon>Arthropoda</taxon>
        <taxon>Chelicerata</taxon>
        <taxon>Arachnida</taxon>
        <taxon>Araneae</taxon>
        <taxon>Araneomorphae</taxon>
        <taxon>Entelegynae</taxon>
        <taxon>Araneoidea</taxon>
        <taxon>Araneidae</taxon>
        <taxon>Caerostris</taxon>
    </lineage>
</organism>
<sequence>MAEPRLSKAVSGFQGVATLLMWIVHRPLSMAGPGLKWIMVKHPCSAVGIQTYLAVLGANYIISLQICTQAASYIQDFTSGKFVSNAGMFQPNC</sequence>
<reference evidence="1 2" key="1">
    <citation type="submission" date="2021-06" db="EMBL/GenBank/DDBJ databases">
        <title>Caerostris extrusa draft genome.</title>
        <authorList>
            <person name="Kono N."/>
            <person name="Arakawa K."/>
        </authorList>
    </citation>
    <scope>NUCLEOTIDE SEQUENCE [LARGE SCALE GENOMIC DNA]</scope>
</reference>
<protein>
    <submittedName>
        <fullName evidence="1">Uncharacterized protein</fullName>
    </submittedName>
</protein>